<proteinExistence type="inferred from homology"/>
<comment type="function">
    <text evidence="6">Methyltransferase required for the conversion of demethylmenaquinol (DMKH2) to menaquinol (MKH2) and the conversion of 2-polyprenyl-6-methoxy-1,4-benzoquinol (DDMQH2) to 2-polyprenyl-3-methyl-6-methoxy-1,4-benzoquinol (DMQH2).</text>
</comment>
<dbReference type="GO" id="GO:0009060">
    <property type="term" value="P:aerobic respiration"/>
    <property type="evidence" value="ECO:0007669"/>
    <property type="project" value="UniProtKB-UniRule"/>
</dbReference>
<dbReference type="NCBIfam" id="TIGR01934">
    <property type="entry name" value="MenG_MenH_UbiE"/>
    <property type="match status" value="1"/>
</dbReference>
<sequence>MSRRSAPPHPVLSAFYGEAEARPEFVRSIFDRTARHYDRINNVFSFGSGRWYRGQMLKQAGLKSGDQVLDVATGTGLVAREAARIAGMRNVIGLDMSAGMLAECRRHLPIGLVQADAQYLPLADGSIDFISMGYALRHVADLRATFTSFRRVLKPGGRLLILEISRAENRFAQAALRFYLGRIVPVFSGVAASTDSRTLMRYYWDTIAACVSPEEIMENMREAGLKNVRCETMFGIFRAYMANVP</sequence>
<evidence type="ECO:0000256" key="1">
    <source>
        <dbReference type="ARBA" id="ARBA00022428"/>
    </source>
</evidence>
<feature type="binding site" evidence="6">
    <location>
        <position position="95"/>
    </location>
    <ligand>
        <name>S-adenosyl-L-methionine</name>
        <dbReference type="ChEBI" id="CHEBI:59789"/>
    </ligand>
</feature>
<name>A0A1D8UR70_9PROT</name>
<dbReference type="HAMAP" id="MF_01813">
    <property type="entry name" value="MenG_UbiE_methyltr"/>
    <property type="match status" value="1"/>
</dbReference>
<reference evidence="7 8" key="1">
    <citation type="journal article" date="2016" name="Microb. Cell Fact.">
        <title>Dissection of exopolysaccharide biosynthesis in Kozakia baliensis.</title>
        <authorList>
            <person name="Brandt J.U."/>
            <person name="Jakob F."/>
            <person name="Behr J."/>
            <person name="Geissler A.J."/>
            <person name="Vogel R.F."/>
        </authorList>
    </citation>
    <scope>NUCLEOTIDE SEQUENCE [LARGE SCALE GENOMIC DNA]</scope>
    <source>
        <strain evidence="7 8">DSM 14400</strain>
    </source>
</reference>
<evidence type="ECO:0000256" key="5">
    <source>
        <dbReference type="ARBA" id="ARBA00022691"/>
    </source>
</evidence>
<dbReference type="PANTHER" id="PTHR43591">
    <property type="entry name" value="METHYLTRANSFERASE"/>
    <property type="match status" value="1"/>
</dbReference>
<comment type="catalytic activity">
    <reaction evidence="6">
        <text>a 2-methoxy-6-(all-trans-polyprenyl)benzene-1,4-diol + S-adenosyl-L-methionine = a 5-methoxy-2-methyl-3-(all-trans-polyprenyl)benzene-1,4-diol + S-adenosyl-L-homocysteine + H(+)</text>
        <dbReference type="Rhea" id="RHEA:28286"/>
        <dbReference type="Rhea" id="RHEA-COMP:10858"/>
        <dbReference type="Rhea" id="RHEA-COMP:10859"/>
        <dbReference type="ChEBI" id="CHEBI:15378"/>
        <dbReference type="ChEBI" id="CHEBI:57856"/>
        <dbReference type="ChEBI" id="CHEBI:59789"/>
        <dbReference type="ChEBI" id="CHEBI:84166"/>
        <dbReference type="ChEBI" id="CHEBI:84167"/>
        <dbReference type="EC" id="2.1.1.201"/>
    </reaction>
</comment>
<dbReference type="Pfam" id="PF01209">
    <property type="entry name" value="Ubie_methyltran"/>
    <property type="match status" value="1"/>
</dbReference>
<dbReference type="UniPathway" id="UPA00079">
    <property type="reaction ID" value="UER00169"/>
</dbReference>
<dbReference type="InterPro" id="IPR004033">
    <property type="entry name" value="UbiE/COQ5_MeTrFase"/>
</dbReference>
<dbReference type="GO" id="GO:0009234">
    <property type="term" value="P:menaquinone biosynthetic process"/>
    <property type="evidence" value="ECO:0007669"/>
    <property type="project" value="UniProtKB-UniRule"/>
</dbReference>
<dbReference type="SUPFAM" id="SSF53335">
    <property type="entry name" value="S-adenosyl-L-methionine-dependent methyltransferases"/>
    <property type="match status" value="1"/>
</dbReference>
<dbReference type="EC" id="2.1.1.201" evidence="6"/>
<dbReference type="PROSITE" id="PS51608">
    <property type="entry name" value="SAM_MT_UBIE"/>
    <property type="match status" value="1"/>
</dbReference>
<dbReference type="InterPro" id="IPR023576">
    <property type="entry name" value="UbiE/COQ5_MeTrFase_CS"/>
</dbReference>
<dbReference type="RefSeq" id="WP_035978738.1">
    <property type="nucleotide sequence ID" value="NZ_BJVW01000013.1"/>
</dbReference>
<dbReference type="eggNOG" id="COG2226">
    <property type="taxonomic scope" value="Bacteria"/>
</dbReference>
<dbReference type="PROSITE" id="PS01184">
    <property type="entry name" value="UBIE_2"/>
    <property type="match status" value="1"/>
</dbReference>
<feature type="binding site" evidence="6">
    <location>
        <position position="75"/>
    </location>
    <ligand>
        <name>S-adenosyl-L-methionine</name>
        <dbReference type="ChEBI" id="CHEBI:59789"/>
    </ligand>
</feature>
<comment type="similarity">
    <text evidence="6">Belongs to the class I-like SAM-binding methyltransferase superfamily. MenG/UbiE family.</text>
</comment>
<dbReference type="UniPathway" id="UPA00232"/>
<comment type="catalytic activity">
    <reaction evidence="6">
        <text>a 2-demethylmenaquinol + S-adenosyl-L-methionine = a menaquinol + S-adenosyl-L-homocysteine + H(+)</text>
        <dbReference type="Rhea" id="RHEA:42640"/>
        <dbReference type="Rhea" id="RHEA-COMP:9539"/>
        <dbReference type="Rhea" id="RHEA-COMP:9563"/>
        <dbReference type="ChEBI" id="CHEBI:15378"/>
        <dbReference type="ChEBI" id="CHEBI:18151"/>
        <dbReference type="ChEBI" id="CHEBI:55437"/>
        <dbReference type="ChEBI" id="CHEBI:57856"/>
        <dbReference type="ChEBI" id="CHEBI:59789"/>
        <dbReference type="EC" id="2.1.1.163"/>
    </reaction>
</comment>
<evidence type="ECO:0000256" key="4">
    <source>
        <dbReference type="ARBA" id="ARBA00022688"/>
    </source>
</evidence>
<comment type="pathway">
    <text evidence="6">Cofactor biosynthesis; ubiquinone biosynthesis.</text>
</comment>
<dbReference type="EC" id="2.1.1.163" evidence="6"/>
<keyword evidence="2 6" id="KW-0489">Methyltransferase</keyword>
<evidence type="ECO:0000256" key="3">
    <source>
        <dbReference type="ARBA" id="ARBA00022679"/>
    </source>
</evidence>
<evidence type="ECO:0000256" key="6">
    <source>
        <dbReference type="HAMAP-Rule" id="MF_01813"/>
    </source>
</evidence>
<dbReference type="Gene3D" id="3.40.50.150">
    <property type="entry name" value="Vaccinia Virus protein VP39"/>
    <property type="match status" value="1"/>
</dbReference>
<dbReference type="CDD" id="cd02440">
    <property type="entry name" value="AdoMet_MTases"/>
    <property type="match status" value="1"/>
</dbReference>
<keyword evidence="4 6" id="KW-0831">Ubiquinone biosynthesis</keyword>
<dbReference type="STRING" id="153496.A0U89_02220"/>
<feature type="binding site" evidence="6">
    <location>
        <begin position="116"/>
        <end position="117"/>
    </location>
    <ligand>
        <name>S-adenosyl-L-methionine</name>
        <dbReference type="ChEBI" id="CHEBI:59789"/>
    </ligand>
</feature>
<comment type="pathway">
    <text evidence="6">Quinol/quinone metabolism; menaquinone biosynthesis; menaquinol from 1,4-dihydroxy-2-naphthoate: step 2/2.</text>
</comment>
<keyword evidence="8" id="KW-1185">Reference proteome</keyword>
<evidence type="ECO:0000256" key="2">
    <source>
        <dbReference type="ARBA" id="ARBA00022603"/>
    </source>
</evidence>
<dbReference type="GO" id="GO:0008425">
    <property type="term" value="F:2-methoxy-6-polyprenyl-1,4-benzoquinol methyltransferase activity"/>
    <property type="evidence" value="ECO:0007669"/>
    <property type="project" value="UniProtKB-UniRule"/>
</dbReference>
<evidence type="ECO:0000313" key="7">
    <source>
        <dbReference type="EMBL" id="AOX16131.1"/>
    </source>
</evidence>
<keyword evidence="5 6" id="KW-0949">S-adenosyl-L-methionine</keyword>
<dbReference type="EMBL" id="CP014674">
    <property type="protein sequence ID" value="AOX16131.1"/>
    <property type="molecule type" value="Genomic_DNA"/>
</dbReference>
<comment type="caution">
    <text evidence="6">Lacks conserved residue(s) required for the propagation of feature annotation.</text>
</comment>
<keyword evidence="3 6" id="KW-0808">Transferase</keyword>
<accession>A0A1D8UR70</accession>
<dbReference type="AlphaFoldDB" id="A0A1D8UR70"/>
<dbReference type="KEGG" id="kba:A0U89_02220"/>
<dbReference type="GO" id="GO:0043770">
    <property type="term" value="F:demethylmenaquinone methyltransferase activity"/>
    <property type="evidence" value="ECO:0007669"/>
    <property type="project" value="UniProtKB-UniRule"/>
</dbReference>
<dbReference type="InterPro" id="IPR029063">
    <property type="entry name" value="SAM-dependent_MTases_sf"/>
</dbReference>
<keyword evidence="1 6" id="KW-0474">Menaquinone biosynthesis</keyword>
<dbReference type="OrthoDB" id="21342at2"/>
<dbReference type="GO" id="GO:0032259">
    <property type="term" value="P:methylation"/>
    <property type="evidence" value="ECO:0007669"/>
    <property type="project" value="UniProtKB-KW"/>
</dbReference>
<protein>
    <recommendedName>
        <fullName evidence="6">Ubiquinone/menaquinone biosynthesis C-methyltransferase UbiE</fullName>
        <ecNumber evidence="6">2.1.1.163</ecNumber>
        <ecNumber evidence="6">2.1.1.201</ecNumber>
    </recommendedName>
    <alternativeName>
        <fullName evidence="6">2-methoxy-6-polyprenyl-1,4-benzoquinol methylase</fullName>
    </alternativeName>
    <alternativeName>
        <fullName evidence="6">Demethylmenaquinone methyltransferase</fullName>
    </alternativeName>
</protein>
<organism evidence="7 8">
    <name type="scientific">Kozakia baliensis</name>
    <dbReference type="NCBI Taxonomy" id="153496"/>
    <lineage>
        <taxon>Bacteria</taxon>
        <taxon>Pseudomonadati</taxon>
        <taxon>Pseudomonadota</taxon>
        <taxon>Alphaproteobacteria</taxon>
        <taxon>Acetobacterales</taxon>
        <taxon>Acetobacteraceae</taxon>
        <taxon>Kozakia</taxon>
    </lineage>
</organism>
<gene>
    <name evidence="6" type="primary">ubiE</name>
    <name evidence="7" type="ORF">A0U89_02220</name>
</gene>
<evidence type="ECO:0000313" key="8">
    <source>
        <dbReference type="Proteomes" id="UP000179145"/>
    </source>
</evidence>
<dbReference type="Proteomes" id="UP000179145">
    <property type="component" value="Chromosome"/>
</dbReference>
<dbReference type="PANTHER" id="PTHR43591:SF24">
    <property type="entry name" value="2-METHOXY-6-POLYPRENYL-1,4-BENZOQUINOL METHYLASE, MITOCHONDRIAL"/>
    <property type="match status" value="1"/>
</dbReference>